<organism evidence="2 3">
    <name type="scientific">Nocardia camponoti</name>
    <dbReference type="NCBI Taxonomy" id="1616106"/>
    <lineage>
        <taxon>Bacteria</taxon>
        <taxon>Bacillati</taxon>
        <taxon>Actinomycetota</taxon>
        <taxon>Actinomycetes</taxon>
        <taxon>Mycobacteriales</taxon>
        <taxon>Nocardiaceae</taxon>
        <taxon>Nocardia</taxon>
    </lineage>
</organism>
<dbReference type="Gene3D" id="3.10.180.10">
    <property type="entry name" value="2,3-Dihydroxybiphenyl 1,2-Dioxygenase, domain 1"/>
    <property type="match status" value="2"/>
</dbReference>
<dbReference type="InterPro" id="IPR052164">
    <property type="entry name" value="Anthracycline_SecMetBiosynth"/>
</dbReference>
<gene>
    <name evidence="2" type="ORF">GCM10011591_14740</name>
</gene>
<evidence type="ECO:0000259" key="1">
    <source>
        <dbReference type="PROSITE" id="PS51819"/>
    </source>
</evidence>
<dbReference type="PANTHER" id="PTHR33993">
    <property type="entry name" value="GLYOXALASE-RELATED"/>
    <property type="match status" value="1"/>
</dbReference>
<evidence type="ECO:0000313" key="3">
    <source>
        <dbReference type="Proteomes" id="UP000612956"/>
    </source>
</evidence>
<proteinExistence type="predicted"/>
<keyword evidence="3" id="KW-1185">Reference proteome</keyword>
<evidence type="ECO:0000313" key="2">
    <source>
        <dbReference type="EMBL" id="GGK44269.1"/>
    </source>
</evidence>
<comment type="caution">
    <text evidence="2">The sequence shown here is derived from an EMBL/GenBank/DDBJ whole genome shotgun (WGS) entry which is preliminary data.</text>
</comment>
<feature type="domain" description="VOC" evidence="1">
    <location>
        <begin position="9"/>
        <end position="124"/>
    </location>
</feature>
<dbReference type="Pfam" id="PF00903">
    <property type="entry name" value="Glyoxalase"/>
    <property type="match status" value="2"/>
</dbReference>
<dbReference type="AlphaFoldDB" id="A0A917QE03"/>
<accession>A0A917QE03</accession>
<dbReference type="PROSITE" id="PS51819">
    <property type="entry name" value="VOC"/>
    <property type="match status" value="2"/>
</dbReference>
<protein>
    <recommendedName>
        <fullName evidence="1">VOC domain-containing protein</fullName>
    </recommendedName>
</protein>
<dbReference type="InterPro" id="IPR029068">
    <property type="entry name" value="Glyas_Bleomycin-R_OHBP_Dase"/>
</dbReference>
<sequence>MSYQAKPGDPNWVDLYTSDPAGAAAFYGSLFGWSAESNEEFGGYIRFSKDGAAVAGGMGRREDDGDPYPDRWTIYLATNDAAATAKKAEADGGSIVLEPMVVGDLGTMTVLTDVGGVAVGAWQADQFPGFGAVGNVSGGVWRDAAGLPSWFELMTRDYEGSLKFYHDVFGWTDTLTIADTPEFKYTTIHATSPMVGGVMDGNGHLPEGVPGAWTVYFGSDNVDATVEQAVALGGSVVFEPMETPYGKLAGLADPSGAHFCVGGTATTS</sequence>
<dbReference type="InterPro" id="IPR004360">
    <property type="entry name" value="Glyas_Fos-R_dOase_dom"/>
</dbReference>
<name>A0A917QE03_9NOCA</name>
<dbReference type="SUPFAM" id="SSF54593">
    <property type="entry name" value="Glyoxalase/Bleomycin resistance protein/Dihydroxybiphenyl dioxygenase"/>
    <property type="match status" value="2"/>
</dbReference>
<reference evidence="2" key="2">
    <citation type="submission" date="2020-09" db="EMBL/GenBank/DDBJ databases">
        <authorList>
            <person name="Sun Q."/>
            <person name="Zhou Y."/>
        </authorList>
    </citation>
    <scope>NUCLEOTIDE SEQUENCE</scope>
    <source>
        <strain evidence="2">CGMCC 4.7278</strain>
    </source>
</reference>
<dbReference type="CDD" id="cd07247">
    <property type="entry name" value="SgaA_N_like"/>
    <property type="match status" value="2"/>
</dbReference>
<dbReference type="EMBL" id="BMMW01000001">
    <property type="protein sequence ID" value="GGK44269.1"/>
    <property type="molecule type" value="Genomic_DNA"/>
</dbReference>
<dbReference type="InterPro" id="IPR037523">
    <property type="entry name" value="VOC_core"/>
</dbReference>
<reference evidence="2" key="1">
    <citation type="journal article" date="2014" name="Int. J. Syst. Evol. Microbiol.">
        <title>Complete genome sequence of Corynebacterium casei LMG S-19264T (=DSM 44701T), isolated from a smear-ripened cheese.</title>
        <authorList>
            <consortium name="US DOE Joint Genome Institute (JGI-PGF)"/>
            <person name="Walter F."/>
            <person name="Albersmeier A."/>
            <person name="Kalinowski J."/>
            <person name="Ruckert C."/>
        </authorList>
    </citation>
    <scope>NUCLEOTIDE SEQUENCE</scope>
    <source>
        <strain evidence="2">CGMCC 4.7278</strain>
    </source>
</reference>
<feature type="domain" description="VOC" evidence="1">
    <location>
        <begin position="147"/>
        <end position="264"/>
    </location>
</feature>
<dbReference type="RefSeq" id="WP_188827991.1">
    <property type="nucleotide sequence ID" value="NZ_BMMW01000001.1"/>
</dbReference>
<dbReference type="PANTHER" id="PTHR33993:SF10">
    <property type="entry name" value="CONSERVED PROTEIN"/>
    <property type="match status" value="1"/>
</dbReference>
<dbReference type="Proteomes" id="UP000612956">
    <property type="component" value="Unassembled WGS sequence"/>
</dbReference>